<dbReference type="Gene3D" id="6.10.140.1730">
    <property type="match status" value="1"/>
</dbReference>
<name>A8Y255_CAEBR</name>
<gene>
    <name evidence="3" type="primary">rpl-29</name>
    <name evidence="1" type="synonym">Cbr-rpl-29</name>
    <name evidence="3" type="ORF">CBG22400</name>
    <name evidence="1" type="ORF">CBG_22400</name>
</gene>
<proteinExistence type="predicted"/>
<dbReference type="WormBase" id="CBG22400">
    <property type="protein sequence ID" value="CBP05354"/>
    <property type="gene ID" value="WBGene00040965"/>
    <property type="gene designation" value="Cbr-rpl-29"/>
</dbReference>
<dbReference type="Proteomes" id="UP000008549">
    <property type="component" value="Unassembled WGS sequence"/>
</dbReference>
<dbReference type="STRING" id="6238.A8Y255"/>
<sequence length="31" mass="3630">MKGVDAKFLKNLRFARKNNKRQINKPVESKA</sequence>
<evidence type="ECO:0000313" key="3">
    <source>
        <dbReference type="WormBase" id="CBG22400"/>
    </source>
</evidence>
<accession>A8Y255</accession>
<dbReference type="HOGENOM" id="CLU_3399781_0_0_1"/>
<reference evidence="1 2" key="2">
    <citation type="journal article" date="2011" name="PLoS Genet.">
        <title>Caenorhabditis briggsae recombinant inbred line genotypes reveal inter-strain incompatibility and the evolution of recombination.</title>
        <authorList>
            <person name="Ross J.A."/>
            <person name="Koboldt D.C."/>
            <person name="Staisch J.E."/>
            <person name="Chamberlin H.M."/>
            <person name="Gupta B.P."/>
            <person name="Miller R.D."/>
            <person name="Baird S.E."/>
            <person name="Haag E.S."/>
        </authorList>
    </citation>
    <scope>NUCLEOTIDE SEQUENCE [LARGE SCALE GENOMIC DNA]</scope>
    <source>
        <strain evidence="1 2">AF16</strain>
    </source>
</reference>
<reference evidence="1 2" key="1">
    <citation type="journal article" date="2003" name="PLoS Biol.">
        <title>The genome sequence of Caenorhabditis briggsae: a platform for comparative genomics.</title>
        <authorList>
            <person name="Stein L.D."/>
            <person name="Bao Z."/>
            <person name="Blasiar D."/>
            <person name="Blumenthal T."/>
            <person name="Brent M.R."/>
            <person name="Chen N."/>
            <person name="Chinwalla A."/>
            <person name="Clarke L."/>
            <person name="Clee C."/>
            <person name="Coghlan A."/>
            <person name="Coulson A."/>
            <person name="D'Eustachio P."/>
            <person name="Fitch D.H."/>
            <person name="Fulton L.A."/>
            <person name="Fulton R.E."/>
            <person name="Griffiths-Jones S."/>
            <person name="Harris T.W."/>
            <person name="Hillier L.W."/>
            <person name="Kamath R."/>
            <person name="Kuwabara P.E."/>
            <person name="Mardis E.R."/>
            <person name="Marra M.A."/>
            <person name="Miner T.L."/>
            <person name="Minx P."/>
            <person name="Mullikin J.C."/>
            <person name="Plumb R.W."/>
            <person name="Rogers J."/>
            <person name="Schein J.E."/>
            <person name="Sohrmann M."/>
            <person name="Spieth J."/>
            <person name="Stajich J.E."/>
            <person name="Wei C."/>
            <person name="Willey D."/>
            <person name="Wilson R.K."/>
            <person name="Durbin R."/>
            <person name="Waterston R.H."/>
        </authorList>
    </citation>
    <scope>NUCLEOTIDE SEQUENCE [LARGE SCALE GENOMIC DNA]</scope>
    <source>
        <strain evidence="1 2">AF16</strain>
    </source>
</reference>
<dbReference type="eggNOG" id="KOG3504">
    <property type="taxonomic scope" value="Eukaryota"/>
</dbReference>
<dbReference type="FunCoup" id="A8Y255">
    <property type="interactions" value="916"/>
</dbReference>
<evidence type="ECO:0000313" key="2">
    <source>
        <dbReference type="Proteomes" id="UP000008549"/>
    </source>
</evidence>
<dbReference type="InParanoid" id="A8Y255"/>
<keyword evidence="2" id="KW-1185">Reference proteome</keyword>
<protein>
    <submittedName>
        <fullName evidence="1">Protein CBR-RPL-29</fullName>
    </submittedName>
</protein>
<dbReference type="AlphaFoldDB" id="A8Y255"/>
<organism evidence="1 2">
    <name type="scientific">Caenorhabditis briggsae</name>
    <dbReference type="NCBI Taxonomy" id="6238"/>
    <lineage>
        <taxon>Eukaryota</taxon>
        <taxon>Metazoa</taxon>
        <taxon>Ecdysozoa</taxon>
        <taxon>Nematoda</taxon>
        <taxon>Chromadorea</taxon>
        <taxon>Rhabditida</taxon>
        <taxon>Rhabditina</taxon>
        <taxon>Rhabditomorpha</taxon>
        <taxon>Rhabditoidea</taxon>
        <taxon>Rhabditidae</taxon>
        <taxon>Peloderinae</taxon>
        <taxon>Caenorhabditis</taxon>
    </lineage>
</organism>
<dbReference type="EMBL" id="HE600912">
    <property type="protein sequence ID" value="CAP38995.2"/>
    <property type="molecule type" value="Genomic_DNA"/>
</dbReference>
<evidence type="ECO:0000313" key="1">
    <source>
        <dbReference type="EMBL" id="CAP38995.2"/>
    </source>
</evidence>